<keyword evidence="4" id="KW-0808">Transferase</keyword>
<evidence type="ECO:0000256" key="4">
    <source>
        <dbReference type="ARBA" id="ARBA00022679"/>
    </source>
</evidence>
<dbReference type="Gene3D" id="3.30.450.40">
    <property type="match status" value="2"/>
</dbReference>
<feature type="domain" description="PAS" evidence="7">
    <location>
        <begin position="319"/>
        <end position="391"/>
    </location>
</feature>
<evidence type="ECO:0000313" key="9">
    <source>
        <dbReference type="EMBL" id="NMO17981.1"/>
    </source>
</evidence>
<dbReference type="InterPro" id="IPR000700">
    <property type="entry name" value="PAS-assoc_C"/>
</dbReference>
<dbReference type="PANTHER" id="PTHR43304:SF1">
    <property type="entry name" value="PAC DOMAIN-CONTAINING PROTEIN"/>
    <property type="match status" value="1"/>
</dbReference>
<feature type="domain" description="PAC" evidence="8">
    <location>
        <begin position="395"/>
        <end position="447"/>
    </location>
</feature>
<dbReference type="Pfam" id="PF08447">
    <property type="entry name" value="PAS_3"/>
    <property type="match status" value="2"/>
</dbReference>
<dbReference type="SUPFAM" id="SSF55785">
    <property type="entry name" value="PYP-like sensor domain (PAS domain)"/>
    <property type="match status" value="2"/>
</dbReference>
<comment type="caution">
    <text evidence="9">The sequence shown here is derived from an EMBL/GenBank/DDBJ whole genome shotgun (WGS) entry which is preliminary data.</text>
</comment>
<name>A0A848LJS8_9BACT</name>
<dbReference type="InterPro" id="IPR000014">
    <property type="entry name" value="PAS"/>
</dbReference>
<dbReference type="InterPro" id="IPR001610">
    <property type="entry name" value="PAC"/>
</dbReference>
<evidence type="ECO:0000256" key="3">
    <source>
        <dbReference type="ARBA" id="ARBA00022553"/>
    </source>
</evidence>
<dbReference type="InterPro" id="IPR036890">
    <property type="entry name" value="HATPase_C_sf"/>
</dbReference>
<evidence type="ECO:0000256" key="5">
    <source>
        <dbReference type="ARBA" id="ARBA00022777"/>
    </source>
</evidence>
<dbReference type="CDD" id="cd00130">
    <property type="entry name" value="PAS"/>
    <property type="match status" value="2"/>
</dbReference>
<protein>
    <recommendedName>
        <fullName evidence="2">histidine kinase</fullName>
        <ecNumber evidence="2">2.7.13.3</ecNumber>
    </recommendedName>
</protein>
<evidence type="ECO:0000259" key="6">
    <source>
        <dbReference type="PROSITE" id="PS50109"/>
    </source>
</evidence>
<comment type="catalytic activity">
    <reaction evidence="1">
        <text>ATP + protein L-histidine = ADP + protein N-phospho-L-histidine.</text>
        <dbReference type="EC" id="2.7.13.3"/>
    </reaction>
</comment>
<dbReference type="PRINTS" id="PR00344">
    <property type="entry name" value="BCTRLSENSOR"/>
</dbReference>
<dbReference type="SMART" id="SM00065">
    <property type="entry name" value="GAF"/>
    <property type="match status" value="2"/>
</dbReference>
<dbReference type="InterPro" id="IPR003594">
    <property type="entry name" value="HATPase_dom"/>
</dbReference>
<dbReference type="NCBIfam" id="TIGR00229">
    <property type="entry name" value="sensory_box"/>
    <property type="match status" value="2"/>
</dbReference>
<dbReference type="SMART" id="SM00091">
    <property type="entry name" value="PAS"/>
    <property type="match status" value="2"/>
</dbReference>
<dbReference type="Gene3D" id="2.10.70.100">
    <property type="match status" value="1"/>
</dbReference>
<dbReference type="GO" id="GO:0000155">
    <property type="term" value="F:phosphorelay sensor kinase activity"/>
    <property type="evidence" value="ECO:0007669"/>
    <property type="project" value="InterPro"/>
</dbReference>
<gene>
    <name evidence="9" type="ORF">HG543_24440</name>
</gene>
<dbReference type="SUPFAM" id="SSF55781">
    <property type="entry name" value="GAF domain-like"/>
    <property type="match status" value="2"/>
</dbReference>
<dbReference type="Gene3D" id="3.30.450.20">
    <property type="entry name" value="PAS domain"/>
    <property type="match status" value="2"/>
</dbReference>
<dbReference type="EC" id="2.7.13.3" evidence="2"/>
<dbReference type="PROSITE" id="PS50112">
    <property type="entry name" value="PAS"/>
    <property type="match status" value="2"/>
</dbReference>
<dbReference type="PROSITE" id="PS50109">
    <property type="entry name" value="HIS_KIN"/>
    <property type="match status" value="1"/>
</dbReference>
<dbReference type="EMBL" id="JABBJJ010000117">
    <property type="protein sequence ID" value="NMO17981.1"/>
    <property type="molecule type" value="Genomic_DNA"/>
</dbReference>
<dbReference type="InterPro" id="IPR052162">
    <property type="entry name" value="Sensor_kinase/Photoreceptor"/>
</dbReference>
<keyword evidence="3" id="KW-0597">Phosphoprotein</keyword>
<dbReference type="Gene3D" id="1.10.287.130">
    <property type="match status" value="1"/>
</dbReference>
<dbReference type="InterPro" id="IPR013655">
    <property type="entry name" value="PAS_fold_3"/>
</dbReference>
<dbReference type="SUPFAM" id="SSF55874">
    <property type="entry name" value="ATPase domain of HSP90 chaperone/DNA topoisomerase II/histidine kinase"/>
    <property type="match status" value="1"/>
</dbReference>
<dbReference type="InterPro" id="IPR003018">
    <property type="entry name" value="GAF"/>
</dbReference>
<dbReference type="CDD" id="cd00082">
    <property type="entry name" value="HisKA"/>
    <property type="match status" value="1"/>
</dbReference>
<dbReference type="Pfam" id="PF01590">
    <property type="entry name" value="GAF"/>
    <property type="match status" value="2"/>
</dbReference>
<evidence type="ECO:0000256" key="1">
    <source>
        <dbReference type="ARBA" id="ARBA00000085"/>
    </source>
</evidence>
<dbReference type="InterPro" id="IPR004358">
    <property type="entry name" value="Sig_transdc_His_kin-like_C"/>
</dbReference>
<reference evidence="9 10" key="1">
    <citation type="submission" date="2020-04" db="EMBL/GenBank/DDBJ databases">
        <title>Draft genome of Pyxidicoccus fallax type strain.</title>
        <authorList>
            <person name="Whitworth D.E."/>
        </authorList>
    </citation>
    <scope>NUCLEOTIDE SEQUENCE [LARGE SCALE GENOMIC DNA]</scope>
    <source>
        <strain evidence="9 10">DSM 14698</strain>
    </source>
</reference>
<dbReference type="SMART" id="SM00388">
    <property type="entry name" value="HisKA"/>
    <property type="match status" value="1"/>
</dbReference>
<proteinExistence type="predicted"/>
<dbReference type="Proteomes" id="UP000518300">
    <property type="component" value="Unassembled WGS sequence"/>
</dbReference>
<dbReference type="CDD" id="cd00075">
    <property type="entry name" value="HATPase"/>
    <property type="match status" value="1"/>
</dbReference>
<evidence type="ECO:0000259" key="7">
    <source>
        <dbReference type="PROSITE" id="PS50112"/>
    </source>
</evidence>
<keyword evidence="5" id="KW-0418">Kinase</keyword>
<evidence type="ECO:0000313" key="10">
    <source>
        <dbReference type="Proteomes" id="UP000518300"/>
    </source>
</evidence>
<dbReference type="InterPro" id="IPR003661">
    <property type="entry name" value="HisK_dim/P_dom"/>
</dbReference>
<dbReference type="RefSeq" id="WP_169347256.1">
    <property type="nucleotide sequence ID" value="NZ_JABBJJ010000117.1"/>
</dbReference>
<dbReference type="InterPro" id="IPR029016">
    <property type="entry name" value="GAF-like_dom_sf"/>
</dbReference>
<dbReference type="InterPro" id="IPR036097">
    <property type="entry name" value="HisK_dim/P_sf"/>
</dbReference>
<accession>A0A848LJS8</accession>
<evidence type="ECO:0000259" key="8">
    <source>
        <dbReference type="PROSITE" id="PS50113"/>
    </source>
</evidence>
<dbReference type="SMART" id="SM00086">
    <property type="entry name" value="PAC"/>
    <property type="match status" value="2"/>
</dbReference>
<keyword evidence="10" id="KW-1185">Reference proteome</keyword>
<dbReference type="PROSITE" id="PS50113">
    <property type="entry name" value="PAC"/>
    <property type="match status" value="2"/>
</dbReference>
<organism evidence="9 10">
    <name type="scientific">Pyxidicoccus fallax</name>
    <dbReference type="NCBI Taxonomy" id="394095"/>
    <lineage>
        <taxon>Bacteria</taxon>
        <taxon>Pseudomonadati</taxon>
        <taxon>Myxococcota</taxon>
        <taxon>Myxococcia</taxon>
        <taxon>Myxococcales</taxon>
        <taxon>Cystobacterineae</taxon>
        <taxon>Myxococcaceae</taxon>
        <taxon>Pyxidicoccus</taxon>
    </lineage>
</organism>
<dbReference type="InterPro" id="IPR035965">
    <property type="entry name" value="PAS-like_dom_sf"/>
</dbReference>
<sequence>MSSIADLIESHRESLVQRFLEEAGRLESARGLKGPEVINTFPEYLTVLAALSRQGPLEELARTKRRLEDMHVGGRLRLGYNQDEVTGEYVLMGRLIAGLWEALPTEQQPSPEDSQALFARLDAAMDYAVAVFTGYSMEDRQREKRTLRRLDALAPKALGRDESLASHLEPLVRLIHEALEADGAELFLVGTPGTLRLAAATGRCEAQSRRDVVVSLEGDGFLARVARSEEPLFLAGTAEATADMREGLCGGGLSTLMGLRLWPHGDLMGVLYVGVARARPFSPQAKRYMETLVEYLSGILDRAFLFGQLQEAHARLGESEALYRLATHAISDAIWDWDLSPGGVLRHEGVGTLFGYPRQEVESHLRWWVERIHPEDREAVEYSLQAAVQGEAERWESEYRFRHHDGHYVHVIDHGVIARDAAGRPVRMVGAMQDVTARKQVEETRALLLQSERQRTARLRGLASASVDITGRETLDAVLRAITERARVLIGAHWARTTLMSVGGWGKSLDAVSRSGTSAAPASASGIFLEVTRRNQTLRLSRAELEAHPRWKDQGAHGWLAAPLIGRDGSNIGVIQLADKQAGDFSEEDEAILVQLARLASVAVENVKLYTALRESEDRLRLALAAARLGTWDYDPVTGVLRWDERCKALFGLSPDAVVTWDAFVSGIHPEDRVRTQAVVRKALSGEDGGSYDIEYRTVGLEDGAERWVSAHGQAFFDEQGRAVRFIGTVLDVTERKRLDARLLRREEELQRRAEMEEKLIGIVSHDLRSPLNAIGFSTTLLLRRQDLDDAAKRNVERIRDATGRAERMIRDLLDFTQARMGGGIPIHRKPADLNALVRTVVEEVRLANPGRRIDVETSGSGAGDWDVDRLAQVLTNLLNNALRYGEQDTPVQVETRTEDGVVELRVHNEGEPIRPEVLPILFEPMRRGMGNGQPRSPGLGLGLYIVDRIVHMHGGRISVRSSAEEGTTFVVRLPRSAGQAGA</sequence>
<evidence type="ECO:0000256" key="2">
    <source>
        <dbReference type="ARBA" id="ARBA00012438"/>
    </source>
</evidence>
<dbReference type="SUPFAM" id="SSF47384">
    <property type="entry name" value="Homodimeric domain of signal transducing histidine kinase"/>
    <property type="match status" value="1"/>
</dbReference>
<feature type="domain" description="PAC" evidence="8">
    <location>
        <begin position="692"/>
        <end position="745"/>
    </location>
</feature>
<feature type="domain" description="Histidine kinase" evidence="6">
    <location>
        <begin position="763"/>
        <end position="978"/>
    </location>
</feature>
<feature type="domain" description="PAS" evidence="7">
    <location>
        <begin position="616"/>
        <end position="687"/>
    </location>
</feature>
<dbReference type="SMART" id="SM00387">
    <property type="entry name" value="HATPase_c"/>
    <property type="match status" value="1"/>
</dbReference>
<dbReference type="AlphaFoldDB" id="A0A848LJS8"/>
<dbReference type="PANTHER" id="PTHR43304">
    <property type="entry name" value="PHYTOCHROME-LIKE PROTEIN CPH1"/>
    <property type="match status" value="1"/>
</dbReference>
<dbReference type="Pfam" id="PF00512">
    <property type="entry name" value="HisKA"/>
    <property type="match status" value="1"/>
</dbReference>
<dbReference type="InterPro" id="IPR005467">
    <property type="entry name" value="His_kinase_dom"/>
</dbReference>
<dbReference type="Gene3D" id="3.30.565.10">
    <property type="entry name" value="Histidine kinase-like ATPase, C-terminal domain"/>
    <property type="match status" value="1"/>
</dbReference>
<dbReference type="Pfam" id="PF02518">
    <property type="entry name" value="HATPase_c"/>
    <property type="match status" value="1"/>
</dbReference>